<protein>
    <submittedName>
        <fullName evidence="1">Uncharacterized protein</fullName>
    </submittedName>
</protein>
<comment type="caution">
    <text evidence="1">The sequence shown here is derived from an EMBL/GenBank/DDBJ whole genome shotgun (WGS) entry which is preliminary data.</text>
</comment>
<dbReference type="AlphaFoldDB" id="A0A1E5NZ65"/>
<dbReference type="OrthoDB" id="4183198at2"/>
<keyword evidence="2" id="KW-1185">Reference proteome</keyword>
<proteinExistence type="predicted"/>
<sequence>MAWAGRAAVANWRCRHDDFPPPVGGTDTSPLFERTAAEEWLRAHDRLPHLTIPTPAERAGARLTGLQLVRALIPGVLAGTCMNTYEAEAPKEARATLALLRDYTKVADNLSEVVPLVLELGCLTASALVTVN</sequence>
<evidence type="ECO:0000313" key="1">
    <source>
        <dbReference type="EMBL" id="OEJ21603.1"/>
    </source>
</evidence>
<reference evidence="1 2" key="1">
    <citation type="submission" date="2016-08" db="EMBL/GenBank/DDBJ databases">
        <title>Complete genome sequence of Streptomyces agglomeratus strain 6-3-2, a novel anti-MRSA actinomycete isolated from Wuli of Tebit, China.</title>
        <authorList>
            <person name="Chen X."/>
        </authorList>
    </citation>
    <scope>NUCLEOTIDE SEQUENCE [LARGE SCALE GENOMIC DNA]</scope>
    <source>
        <strain evidence="1 2">6-3-2</strain>
    </source>
</reference>
<accession>A0A1E5NZ65</accession>
<organism evidence="1 2">
    <name type="scientific">Streptomyces agglomeratus</name>
    <dbReference type="NCBI Taxonomy" id="285458"/>
    <lineage>
        <taxon>Bacteria</taxon>
        <taxon>Bacillati</taxon>
        <taxon>Actinomycetota</taxon>
        <taxon>Actinomycetes</taxon>
        <taxon>Kitasatosporales</taxon>
        <taxon>Streptomycetaceae</taxon>
        <taxon>Streptomyces</taxon>
    </lineage>
</organism>
<dbReference type="RefSeq" id="WP_069936234.1">
    <property type="nucleotide sequence ID" value="NZ_MEHJ01000002.1"/>
</dbReference>
<dbReference type="Proteomes" id="UP000095759">
    <property type="component" value="Unassembled WGS sequence"/>
</dbReference>
<dbReference type="EMBL" id="MEHJ01000002">
    <property type="protein sequence ID" value="OEJ21603.1"/>
    <property type="molecule type" value="Genomic_DNA"/>
</dbReference>
<name>A0A1E5NZ65_9ACTN</name>
<evidence type="ECO:0000313" key="2">
    <source>
        <dbReference type="Proteomes" id="UP000095759"/>
    </source>
</evidence>
<gene>
    <name evidence="1" type="ORF">AS594_39435</name>
</gene>